<evidence type="ECO:0000313" key="3">
    <source>
        <dbReference type="EMBL" id="SSX35239.1"/>
    </source>
</evidence>
<keyword evidence="2" id="KW-0732">Signal</keyword>
<feature type="signal peptide" evidence="2">
    <location>
        <begin position="1"/>
        <end position="19"/>
    </location>
</feature>
<name>A0A336N135_CULSO</name>
<evidence type="ECO:0000256" key="2">
    <source>
        <dbReference type="SAM" id="SignalP"/>
    </source>
</evidence>
<keyword evidence="1" id="KW-1133">Transmembrane helix</keyword>
<organism evidence="3">
    <name type="scientific">Culicoides sonorensis</name>
    <name type="common">Biting midge</name>
    <dbReference type="NCBI Taxonomy" id="179676"/>
    <lineage>
        <taxon>Eukaryota</taxon>
        <taxon>Metazoa</taxon>
        <taxon>Ecdysozoa</taxon>
        <taxon>Arthropoda</taxon>
        <taxon>Hexapoda</taxon>
        <taxon>Insecta</taxon>
        <taxon>Pterygota</taxon>
        <taxon>Neoptera</taxon>
        <taxon>Endopterygota</taxon>
        <taxon>Diptera</taxon>
        <taxon>Nematocera</taxon>
        <taxon>Chironomoidea</taxon>
        <taxon>Ceratopogonidae</taxon>
        <taxon>Ceratopogoninae</taxon>
        <taxon>Culicoides</taxon>
        <taxon>Monoculicoides</taxon>
    </lineage>
</organism>
<reference evidence="3" key="1">
    <citation type="submission" date="2018-07" db="EMBL/GenBank/DDBJ databases">
        <authorList>
            <person name="Quirk P.G."/>
            <person name="Krulwich T.A."/>
        </authorList>
    </citation>
    <scope>NUCLEOTIDE SEQUENCE</scope>
</reference>
<protein>
    <submittedName>
        <fullName evidence="3">CSON009413 protein</fullName>
    </submittedName>
</protein>
<dbReference type="EMBL" id="UFQT01003737">
    <property type="protein sequence ID" value="SSX35239.1"/>
    <property type="molecule type" value="Genomic_DNA"/>
</dbReference>
<accession>A0A336N135</accession>
<feature type="chain" id="PRO_5016290455" evidence="2">
    <location>
        <begin position="20"/>
        <end position="174"/>
    </location>
</feature>
<gene>
    <name evidence="3" type="primary">CSON009413</name>
</gene>
<dbReference type="VEuPathDB" id="VectorBase:CSON009413"/>
<dbReference type="AlphaFoldDB" id="A0A336N135"/>
<proteinExistence type="predicted"/>
<sequence length="174" mass="19738">MKCVLIFLLLCIITKNNLAINGCVNYKNGTCTLQDIHFSLGRSSFNLASFNAGNSYLPPTINTTKLLRVACLQNEHRFPLIFESNELPHTTKSRMLIQYLKDDLTMKKPEFDDGLKNGSITDELIGDQGRSVKMTKPDVASLEKRLDLNFHMIIVFMVLTAIFLIIILVLVFKR</sequence>
<feature type="transmembrane region" description="Helical" evidence="1">
    <location>
        <begin position="150"/>
        <end position="172"/>
    </location>
</feature>
<keyword evidence="1" id="KW-0472">Membrane</keyword>
<keyword evidence="1" id="KW-0812">Transmembrane</keyword>
<evidence type="ECO:0000256" key="1">
    <source>
        <dbReference type="SAM" id="Phobius"/>
    </source>
</evidence>